<dbReference type="AlphaFoldDB" id="A0A5D0MHX6"/>
<dbReference type="CDD" id="cd00009">
    <property type="entry name" value="AAA"/>
    <property type="match status" value="1"/>
</dbReference>
<dbReference type="Gene3D" id="3.40.50.300">
    <property type="entry name" value="P-loop containing nucleotide triphosphate hydrolases"/>
    <property type="match status" value="1"/>
</dbReference>
<evidence type="ECO:0000259" key="2">
    <source>
        <dbReference type="Pfam" id="PF17863"/>
    </source>
</evidence>
<gene>
    <name evidence="3" type="ORF">FXF47_06700</name>
</gene>
<dbReference type="Pfam" id="PF17863">
    <property type="entry name" value="AAA_lid_2"/>
    <property type="match status" value="1"/>
</dbReference>
<dbReference type="InterPro" id="IPR027417">
    <property type="entry name" value="P-loop_NTPase"/>
</dbReference>
<evidence type="ECO:0000313" key="3">
    <source>
        <dbReference type="EMBL" id="TYB30868.1"/>
    </source>
</evidence>
<keyword evidence="4" id="KW-1185">Reference proteome</keyword>
<dbReference type="InterPro" id="IPR050764">
    <property type="entry name" value="CbbQ/NirQ/NorQ/GpvN"/>
</dbReference>
<feature type="domain" description="ATPase AAA-3" evidence="1">
    <location>
        <begin position="37"/>
        <end position="171"/>
    </location>
</feature>
<dbReference type="Gene3D" id="1.10.8.80">
    <property type="entry name" value="Magnesium chelatase subunit I, C-Terminal domain"/>
    <property type="match status" value="1"/>
</dbReference>
<dbReference type="InterPro" id="IPR041628">
    <property type="entry name" value="ChlI/MoxR_AAA_lid"/>
</dbReference>
<protein>
    <submittedName>
        <fullName evidence="3">MoxR family ATPase</fullName>
    </submittedName>
</protein>
<dbReference type="PANTHER" id="PTHR42759:SF1">
    <property type="entry name" value="MAGNESIUM-CHELATASE SUBUNIT CHLD"/>
    <property type="match status" value="1"/>
</dbReference>
<dbReference type="Proteomes" id="UP000324143">
    <property type="component" value="Unassembled WGS sequence"/>
</dbReference>
<dbReference type="PIRSF" id="PIRSF002849">
    <property type="entry name" value="AAA_ATPase_chaperone_MoxR_prd"/>
    <property type="match status" value="1"/>
</dbReference>
<sequence>MKMRNKLNNIFNHLNSKIIGQKDVIEVVLTSIILNGHSIITGVPGLAKTLIINLVSKLFDLNFKRIQFTPDLMPSDILGSEVIDTDPKTNERFFKYKKGPIFSNIILADEINRTPPKTQAALLEAMQEKNVTVGGKSYKLDKPFIVFATRNPIEQEGTYPLPEAQLDRFMFSINIYYPDYKDELKIIRMNENDLEIDKSYKINQKDLLQLQKCVNKIPISDYHYKYGLNLVRMTRKEDKLSPDYVKNYLSWGVGPRGGQYLIKAARGFAYIEGKKKVERTHLDRAFNYIANHRIILNFQAEAENIDKNEILNKLIEDVKK</sequence>
<dbReference type="EMBL" id="VSIX01000065">
    <property type="protein sequence ID" value="TYB30868.1"/>
    <property type="molecule type" value="Genomic_DNA"/>
</dbReference>
<proteinExistence type="predicted"/>
<dbReference type="PANTHER" id="PTHR42759">
    <property type="entry name" value="MOXR FAMILY PROTEIN"/>
    <property type="match status" value="1"/>
</dbReference>
<dbReference type="GO" id="GO:0016887">
    <property type="term" value="F:ATP hydrolysis activity"/>
    <property type="evidence" value="ECO:0007669"/>
    <property type="project" value="InterPro"/>
</dbReference>
<dbReference type="SUPFAM" id="SSF52540">
    <property type="entry name" value="P-loop containing nucleoside triphosphate hydrolases"/>
    <property type="match status" value="1"/>
</dbReference>
<reference evidence="3" key="1">
    <citation type="submission" date="2019-08" db="EMBL/GenBank/DDBJ databases">
        <title>Genomic characterization of a novel candidate phylum (ARYD3) from a high temperature, high salinity tertiary oil reservoir in north central Oklahoma, USA.</title>
        <authorList>
            <person name="Youssef N.H."/>
            <person name="Yadav A."/>
            <person name="Elshahed M.S."/>
        </authorList>
    </citation>
    <scope>NUCLEOTIDE SEQUENCE [LARGE SCALE GENOMIC DNA]</scope>
    <source>
        <strain evidence="3">ARYD3</strain>
    </source>
</reference>
<accession>A0A5D0MHX6</accession>
<name>A0A5D0MHX6_9BACT</name>
<dbReference type="GO" id="GO:0005524">
    <property type="term" value="F:ATP binding"/>
    <property type="evidence" value="ECO:0007669"/>
    <property type="project" value="InterPro"/>
</dbReference>
<comment type="caution">
    <text evidence="3">The sequence shown here is derived from an EMBL/GenBank/DDBJ whole genome shotgun (WGS) entry which is preliminary data.</text>
</comment>
<organism evidence="3 4">
    <name type="scientific">Candidatus Mcinerneyibacterium aminivorans</name>
    <dbReference type="NCBI Taxonomy" id="2703815"/>
    <lineage>
        <taxon>Bacteria</taxon>
        <taxon>Candidatus Macinerneyibacteriota</taxon>
        <taxon>Candidatus Mcinerneyibacteria</taxon>
        <taxon>Candidatus Mcinerneyibacteriales</taxon>
        <taxon>Candidatus Mcinerneyibacteriaceae</taxon>
        <taxon>Candidatus Mcinerneyibacterium</taxon>
    </lineage>
</organism>
<dbReference type="InterPro" id="IPR011703">
    <property type="entry name" value="ATPase_AAA-3"/>
</dbReference>
<feature type="domain" description="ChlI/MoxR AAA lid" evidence="2">
    <location>
        <begin position="246"/>
        <end position="313"/>
    </location>
</feature>
<evidence type="ECO:0000259" key="1">
    <source>
        <dbReference type="Pfam" id="PF07726"/>
    </source>
</evidence>
<dbReference type="Pfam" id="PF07726">
    <property type="entry name" value="AAA_3"/>
    <property type="match status" value="1"/>
</dbReference>
<evidence type="ECO:0000313" key="4">
    <source>
        <dbReference type="Proteomes" id="UP000324143"/>
    </source>
</evidence>